<keyword evidence="2" id="KW-1185">Reference proteome</keyword>
<protein>
    <submittedName>
        <fullName evidence="1">Uncharacterized protein</fullName>
    </submittedName>
</protein>
<comment type="caution">
    <text evidence="1">The sequence shown here is derived from an EMBL/GenBank/DDBJ whole genome shotgun (WGS) entry which is preliminary data.</text>
</comment>
<dbReference type="Proteomes" id="UP001371224">
    <property type="component" value="Unassembled WGS sequence"/>
</dbReference>
<dbReference type="RefSeq" id="WP_337333246.1">
    <property type="nucleotide sequence ID" value="NZ_JBBDGM010000015.1"/>
</dbReference>
<name>A0ABU8LFN4_9MICO</name>
<gene>
    <name evidence="1" type="ORF">WDU99_14875</name>
</gene>
<sequence length="267" mass="30284">MAQLTDYVSLRAMHEVVIEETRRLIARRRAGARGPAATIEREWVLGVGAQHAFGSPSGRFRFVETIATKETPEGAPTEMPKAWPVKGETMTSEAFEWFNLAGLDDSYNIPGIDYRPTHRQGDEWVDAQNFLRRKVAFIDSDPSLLYRMLIDTRLQDVFEQVGPTAVSGEELRAWFTGPIDGVAFVTALPVQQVYAELLFAAHRNLNYEFRQHDRVDIMELALAVPYCDVVVPDKNWAHLANASRVAREHNTTVLQGLRAFKEWAERL</sequence>
<proteinExistence type="predicted"/>
<evidence type="ECO:0000313" key="2">
    <source>
        <dbReference type="Proteomes" id="UP001371224"/>
    </source>
</evidence>
<accession>A0ABU8LFN4</accession>
<evidence type="ECO:0000313" key="1">
    <source>
        <dbReference type="EMBL" id="MEJ1089599.1"/>
    </source>
</evidence>
<organism evidence="1 2">
    <name type="scientific">Microbacterium bandirmense</name>
    <dbReference type="NCBI Taxonomy" id="3122050"/>
    <lineage>
        <taxon>Bacteria</taxon>
        <taxon>Bacillati</taxon>
        <taxon>Actinomycetota</taxon>
        <taxon>Actinomycetes</taxon>
        <taxon>Micrococcales</taxon>
        <taxon>Microbacteriaceae</taxon>
        <taxon>Microbacterium</taxon>
    </lineage>
</organism>
<dbReference type="EMBL" id="JBBDGM010000015">
    <property type="protein sequence ID" value="MEJ1089599.1"/>
    <property type="molecule type" value="Genomic_DNA"/>
</dbReference>
<reference evidence="1 2" key="1">
    <citation type="submission" date="2024-02" db="EMBL/GenBank/DDBJ databases">
        <authorList>
            <person name="Saticioglu I.B."/>
        </authorList>
    </citation>
    <scope>NUCLEOTIDE SEQUENCE [LARGE SCALE GENOMIC DNA]</scope>
    <source>
        <strain evidence="1 2">Mu-80</strain>
    </source>
</reference>